<dbReference type="AlphaFoldDB" id="A0A1P8UG18"/>
<evidence type="ECO:0000313" key="4">
    <source>
        <dbReference type="Proteomes" id="UP000243807"/>
    </source>
</evidence>
<dbReference type="Gene3D" id="3.40.350.10">
    <property type="entry name" value="Creatinase/prolidase N-terminal domain"/>
    <property type="match status" value="1"/>
</dbReference>
<dbReference type="EMBL" id="CP019434">
    <property type="protein sequence ID" value="APZ42782.1"/>
    <property type="molecule type" value="Genomic_DNA"/>
</dbReference>
<dbReference type="GO" id="GO:0008235">
    <property type="term" value="F:metalloexopeptidase activity"/>
    <property type="evidence" value="ECO:0007669"/>
    <property type="project" value="UniProtKB-ARBA"/>
</dbReference>
<accession>A0A1P8UG18</accession>
<dbReference type="Pfam" id="PF01321">
    <property type="entry name" value="Creatinase_N"/>
    <property type="match status" value="1"/>
</dbReference>
<gene>
    <name evidence="3" type="ORF">BW247_06490</name>
</gene>
<organism evidence="3 4">
    <name type="scientific">Acidihalobacter ferrooxydans</name>
    <dbReference type="NCBI Taxonomy" id="1765967"/>
    <lineage>
        <taxon>Bacteria</taxon>
        <taxon>Pseudomonadati</taxon>
        <taxon>Pseudomonadota</taxon>
        <taxon>Gammaproteobacteria</taxon>
        <taxon>Chromatiales</taxon>
        <taxon>Ectothiorhodospiraceae</taxon>
        <taxon>Acidihalobacter</taxon>
    </lineage>
</organism>
<evidence type="ECO:0000313" key="3">
    <source>
        <dbReference type="EMBL" id="APZ42782.1"/>
    </source>
</evidence>
<dbReference type="Gene3D" id="3.90.230.10">
    <property type="entry name" value="Creatinase/methionine aminopeptidase superfamily"/>
    <property type="match status" value="1"/>
</dbReference>
<protein>
    <submittedName>
        <fullName evidence="3">Peptidase M24</fullName>
    </submittedName>
</protein>
<dbReference type="InterPro" id="IPR000587">
    <property type="entry name" value="Creatinase_N"/>
</dbReference>
<dbReference type="RefSeq" id="WP_076836431.1">
    <property type="nucleotide sequence ID" value="NZ_CP019434.1"/>
</dbReference>
<dbReference type="KEGG" id="afy:BW247_06490"/>
<feature type="domain" description="Peptidase M24" evidence="1">
    <location>
        <begin position="170"/>
        <end position="371"/>
    </location>
</feature>
<dbReference type="PRINTS" id="PR00599">
    <property type="entry name" value="MAPEPTIDASE"/>
</dbReference>
<feature type="domain" description="Creatinase N-terminal" evidence="2">
    <location>
        <begin position="18"/>
        <end position="161"/>
    </location>
</feature>
<evidence type="ECO:0000259" key="2">
    <source>
        <dbReference type="Pfam" id="PF01321"/>
    </source>
</evidence>
<dbReference type="GO" id="GO:0004177">
    <property type="term" value="F:aminopeptidase activity"/>
    <property type="evidence" value="ECO:0007669"/>
    <property type="project" value="UniProtKB-ARBA"/>
</dbReference>
<dbReference type="InterPro" id="IPR036005">
    <property type="entry name" value="Creatinase/aminopeptidase-like"/>
</dbReference>
<dbReference type="InterPro" id="IPR000994">
    <property type="entry name" value="Pept_M24"/>
</dbReference>
<keyword evidence="4" id="KW-1185">Reference proteome</keyword>
<dbReference type="OrthoDB" id="9806388at2"/>
<sequence>MSRVAPPRGFASDEFEARLEKAQARMRREGLTSLLLTREAEVRYFSGFTTPFWQSPTRPWFLLVPLRGKPIAVIPEIGVAAMRRGWVDDIRSWPAPRPEDDGLSLLVETLRETGAERGRVGVPMGPETQLRMPLADYYRLEAALPTTEFVDATGLIRALRLLKSDAEIARIAHVCALAGEAFAAVPRLAATGQPLAEVFRAFRIDLLRRRVDDVPYLVGGAGPGGYADVISPPGDRALGAGDVLMMDTGAVYDGYFCDFDRNYAVERADAAAHRAYATLYRATDAGFAAARPGARCADVFHAMRTVIEDAGYDVGDVGRMGHGLGMQLTEWPSLTATDRTVLAPGMVLTLEPGLSLGACCGMVHEENLVIREDGAEWLTCRAPDELPVLA</sequence>
<dbReference type="STRING" id="1765967.BW247_06490"/>
<dbReference type="InterPro" id="IPR001714">
    <property type="entry name" value="Pept_M24_MAP"/>
</dbReference>
<proteinExistence type="predicted"/>
<name>A0A1P8UG18_9GAMM</name>
<dbReference type="CDD" id="cd01066">
    <property type="entry name" value="APP_MetAP"/>
    <property type="match status" value="1"/>
</dbReference>
<dbReference type="SUPFAM" id="SSF55920">
    <property type="entry name" value="Creatinase/aminopeptidase"/>
    <property type="match status" value="1"/>
</dbReference>
<evidence type="ECO:0000259" key="1">
    <source>
        <dbReference type="Pfam" id="PF00557"/>
    </source>
</evidence>
<dbReference type="PANTHER" id="PTHR46112:SF2">
    <property type="entry name" value="XAA-PRO AMINOPEPTIDASE P-RELATED"/>
    <property type="match status" value="1"/>
</dbReference>
<dbReference type="Proteomes" id="UP000243807">
    <property type="component" value="Chromosome"/>
</dbReference>
<dbReference type="SUPFAM" id="SSF53092">
    <property type="entry name" value="Creatinase/prolidase N-terminal domain"/>
    <property type="match status" value="1"/>
</dbReference>
<reference evidence="3 4" key="1">
    <citation type="submission" date="2017-01" db="EMBL/GenBank/DDBJ databases">
        <title>Draft sequence of Acidihalobacter ferrooxidans strain DSM 14175 (strain V8).</title>
        <authorList>
            <person name="Khaleque H.N."/>
            <person name="Ramsay J.P."/>
            <person name="Murphy R.J.T."/>
            <person name="Kaksonen A.H."/>
            <person name="Boxall N.J."/>
            <person name="Watkin E.L.J."/>
        </authorList>
    </citation>
    <scope>NUCLEOTIDE SEQUENCE [LARGE SCALE GENOMIC DNA]</scope>
    <source>
        <strain evidence="3 4">V8</strain>
    </source>
</reference>
<dbReference type="Pfam" id="PF00557">
    <property type="entry name" value="Peptidase_M24"/>
    <property type="match status" value="1"/>
</dbReference>
<dbReference type="InterPro" id="IPR050659">
    <property type="entry name" value="Peptidase_M24B"/>
</dbReference>
<dbReference type="PANTHER" id="PTHR46112">
    <property type="entry name" value="AMINOPEPTIDASE"/>
    <property type="match status" value="1"/>
</dbReference>
<dbReference type="InterPro" id="IPR029149">
    <property type="entry name" value="Creatin/AminoP/Spt16_N"/>
</dbReference>